<proteinExistence type="predicted"/>
<protein>
    <submittedName>
        <fullName evidence="1">Uncharacterized protein</fullName>
    </submittedName>
</protein>
<dbReference type="Proteomes" id="UP000785679">
    <property type="component" value="Unassembled WGS sequence"/>
</dbReference>
<keyword evidence="2" id="KW-1185">Reference proteome</keyword>
<organism evidence="1 2">
    <name type="scientific">Halteria grandinella</name>
    <dbReference type="NCBI Taxonomy" id="5974"/>
    <lineage>
        <taxon>Eukaryota</taxon>
        <taxon>Sar</taxon>
        <taxon>Alveolata</taxon>
        <taxon>Ciliophora</taxon>
        <taxon>Intramacronucleata</taxon>
        <taxon>Spirotrichea</taxon>
        <taxon>Stichotrichia</taxon>
        <taxon>Sporadotrichida</taxon>
        <taxon>Halteriidae</taxon>
        <taxon>Halteria</taxon>
    </lineage>
</organism>
<evidence type="ECO:0000313" key="2">
    <source>
        <dbReference type="Proteomes" id="UP000785679"/>
    </source>
</evidence>
<name>A0A8J8NIL6_HALGN</name>
<dbReference type="EMBL" id="RRYP01014681">
    <property type="protein sequence ID" value="TNV75856.1"/>
    <property type="molecule type" value="Genomic_DNA"/>
</dbReference>
<sequence length="70" mass="7799">MSKDAVAGIERASRNDTHSHVHMLKTQAVVTQSCNKAEAIKRRRNQVASPKRPFSHSLAKNSVSEWMGLL</sequence>
<evidence type="ECO:0000313" key="1">
    <source>
        <dbReference type="EMBL" id="TNV75856.1"/>
    </source>
</evidence>
<comment type="caution">
    <text evidence="1">The sequence shown here is derived from an EMBL/GenBank/DDBJ whole genome shotgun (WGS) entry which is preliminary data.</text>
</comment>
<gene>
    <name evidence="1" type="ORF">FGO68_gene10782</name>
</gene>
<dbReference type="AlphaFoldDB" id="A0A8J8NIL6"/>
<reference evidence="1" key="1">
    <citation type="submission" date="2019-06" db="EMBL/GenBank/DDBJ databases">
        <authorList>
            <person name="Zheng W."/>
        </authorList>
    </citation>
    <scope>NUCLEOTIDE SEQUENCE</scope>
    <source>
        <strain evidence="1">QDHG01</strain>
    </source>
</reference>
<accession>A0A8J8NIL6</accession>